<feature type="compositionally biased region" description="Acidic residues" evidence="1">
    <location>
        <begin position="80"/>
        <end position="99"/>
    </location>
</feature>
<dbReference type="AlphaFoldDB" id="A0A409YVZ5"/>
<dbReference type="OrthoDB" id="3033067at2759"/>
<evidence type="ECO:0000313" key="3">
    <source>
        <dbReference type="Proteomes" id="UP000284706"/>
    </source>
</evidence>
<proteinExistence type="predicted"/>
<feature type="non-terminal residue" evidence="2">
    <location>
        <position position="109"/>
    </location>
</feature>
<name>A0A409YVZ5_9AGAR</name>
<dbReference type="Proteomes" id="UP000284706">
    <property type="component" value="Unassembled WGS sequence"/>
</dbReference>
<accession>A0A409YVZ5</accession>
<keyword evidence="3" id="KW-1185">Reference proteome</keyword>
<organism evidence="2 3">
    <name type="scientific">Gymnopilus dilepis</name>
    <dbReference type="NCBI Taxonomy" id="231916"/>
    <lineage>
        <taxon>Eukaryota</taxon>
        <taxon>Fungi</taxon>
        <taxon>Dikarya</taxon>
        <taxon>Basidiomycota</taxon>
        <taxon>Agaricomycotina</taxon>
        <taxon>Agaricomycetes</taxon>
        <taxon>Agaricomycetidae</taxon>
        <taxon>Agaricales</taxon>
        <taxon>Agaricineae</taxon>
        <taxon>Hymenogastraceae</taxon>
        <taxon>Gymnopilus</taxon>
    </lineage>
</organism>
<dbReference type="InParanoid" id="A0A409YVZ5"/>
<reference evidence="2 3" key="1">
    <citation type="journal article" date="2018" name="Evol. Lett.">
        <title>Horizontal gene cluster transfer increased hallucinogenic mushroom diversity.</title>
        <authorList>
            <person name="Reynolds H.T."/>
            <person name="Vijayakumar V."/>
            <person name="Gluck-Thaler E."/>
            <person name="Korotkin H.B."/>
            <person name="Matheny P.B."/>
            <person name="Slot J.C."/>
        </authorList>
    </citation>
    <scope>NUCLEOTIDE SEQUENCE [LARGE SCALE GENOMIC DNA]</scope>
    <source>
        <strain evidence="2 3">SRW20</strain>
    </source>
</reference>
<gene>
    <name evidence="2" type="ORF">CVT26_012668</name>
</gene>
<evidence type="ECO:0000256" key="1">
    <source>
        <dbReference type="SAM" id="MobiDB-lite"/>
    </source>
</evidence>
<sequence>MPTPEAFQGLRKAFLEGEREGYKNSRHTMPTPEAFQGLRKAFLEGEREGYKNSVANNTYKDFVMDVVRRYLKRFPLKLADDEEPTPEELAAVDDAEPDEERLYPDPTDY</sequence>
<evidence type="ECO:0000313" key="2">
    <source>
        <dbReference type="EMBL" id="PPR07162.1"/>
    </source>
</evidence>
<comment type="caution">
    <text evidence="2">The sequence shown here is derived from an EMBL/GenBank/DDBJ whole genome shotgun (WGS) entry which is preliminary data.</text>
</comment>
<protein>
    <submittedName>
        <fullName evidence="2">Uncharacterized protein</fullName>
    </submittedName>
</protein>
<feature type="region of interest" description="Disordered" evidence="1">
    <location>
        <begin position="79"/>
        <end position="109"/>
    </location>
</feature>
<dbReference type="EMBL" id="NHYE01000169">
    <property type="protein sequence ID" value="PPR07162.1"/>
    <property type="molecule type" value="Genomic_DNA"/>
</dbReference>